<gene>
    <name evidence="5" type="primary">cas</name>
    <name evidence="5" type="ordered locus">CHAB381_0400</name>
</gene>
<dbReference type="Proteomes" id="UP000002407">
    <property type="component" value="Chromosome"/>
</dbReference>
<dbReference type="GO" id="GO:0003723">
    <property type="term" value="F:RNA binding"/>
    <property type="evidence" value="ECO:0007669"/>
    <property type="project" value="UniProtKB-KW"/>
</dbReference>
<dbReference type="Pfam" id="PF01881">
    <property type="entry name" value="Cas_Cas6_C"/>
    <property type="match status" value="1"/>
</dbReference>
<dbReference type="PANTHER" id="PTHR36984:SF1">
    <property type="entry name" value="CRISPR-ASSOCIATED ENDORIBONUCLEASE CAS6 1"/>
    <property type="match status" value="1"/>
</dbReference>
<protein>
    <submittedName>
        <fullName evidence="5">Crispr-associated protein Cas6</fullName>
    </submittedName>
</protein>
<keyword evidence="3" id="KW-0051">Antiviral defense</keyword>
<dbReference type="NCBIfam" id="TIGR01877">
    <property type="entry name" value="cas_cas6"/>
    <property type="match status" value="1"/>
</dbReference>
<dbReference type="RefSeq" id="WP_012108282.1">
    <property type="nucleotide sequence ID" value="NC_009714.1"/>
</dbReference>
<organism evidence="5 6">
    <name type="scientific">Campylobacter hominis (strain ATCC BAA-381 / DSM 21671 / CCUG 45161 / LMG 19568 / NCTC 13146 / CH001A)</name>
    <dbReference type="NCBI Taxonomy" id="360107"/>
    <lineage>
        <taxon>Bacteria</taxon>
        <taxon>Pseudomonadati</taxon>
        <taxon>Campylobacterota</taxon>
        <taxon>Epsilonproteobacteria</taxon>
        <taxon>Campylobacterales</taxon>
        <taxon>Campylobacteraceae</taxon>
        <taxon>Campylobacter</taxon>
    </lineage>
</organism>
<accession>A7I0F8</accession>
<proteinExistence type="inferred from homology"/>
<dbReference type="AlphaFoldDB" id="A7I0F8"/>
<dbReference type="GO" id="GO:0051607">
    <property type="term" value="P:defense response to virus"/>
    <property type="evidence" value="ECO:0007669"/>
    <property type="project" value="UniProtKB-KW"/>
</dbReference>
<dbReference type="HOGENOM" id="CLU_101010_0_0_7"/>
<dbReference type="Gene3D" id="3.30.70.1900">
    <property type="match status" value="1"/>
</dbReference>
<comment type="similarity">
    <text evidence="1">Belongs to the CRISPR-associated protein Cas6/Cse3/CasE family.</text>
</comment>
<feature type="domain" description="CRISPR associated protein Cas6 C-terminal" evidence="4">
    <location>
        <begin position="117"/>
        <end position="232"/>
    </location>
</feature>
<dbReference type="OrthoDB" id="86642at2"/>
<dbReference type="EMBL" id="CP000776">
    <property type="protein sequence ID" value="ABS51697.1"/>
    <property type="molecule type" value="Genomic_DNA"/>
</dbReference>
<name>A7I0F8_CAMHC</name>
<keyword evidence="2" id="KW-0694">RNA-binding</keyword>
<evidence type="ECO:0000256" key="3">
    <source>
        <dbReference type="ARBA" id="ARBA00023118"/>
    </source>
</evidence>
<dbReference type="GO" id="GO:0016788">
    <property type="term" value="F:hydrolase activity, acting on ester bonds"/>
    <property type="evidence" value="ECO:0007669"/>
    <property type="project" value="InterPro"/>
</dbReference>
<reference evidence="6" key="1">
    <citation type="submission" date="2007-07" db="EMBL/GenBank/DDBJ databases">
        <title>Complete genome sequence of Campylobacter hominis ATCC BAA-381, a commensal isolated from the human gastrointestinal tract.</title>
        <authorList>
            <person name="Fouts D.E."/>
            <person name="Mongodin E.F."/>
            <person name="Puiu D."/>
            <person name="Sebastian Y."/>
            <person name="Miller W.G."/>
            <person name="Mandrell R.E."/>
            <person name="Nelson K.E."/>
        </authorList>
    </citation>
    <scope>NUCLEOTIDE SEQUENCE [LARGE SCALE GENOMIC DNA]</scope>
    <source>
        <strain evidence="6">ATCC BAA-381 / LMG 19568 / NCTC 13146 / CH001A</strain>
    </source>
</reference>
<sequence length="235" mass="26989">MLIYELNVTVKLKKAVKFSQIPGFLSKNINYSFLLDKNLKNLHSKNHIKPYSLSFLQSHEGRKDLFDVNEIAFFKIRSVFPEFIESMKYCLENSKGFDFQVLGTLTTDFAPTNIQSLYTMSPAVVTISIDNKSYCWTKKDSDILTLKNSLETNLKNKFSLFVNDSVSFNDDIIELIEIKNDKPFMFPYKGGKIFAYRYKVYFANNSYARELAKIALALGLGEKGSLTFGFCEKGR</sequence>
<evidence type="ECO:0000256" key="1">
    <source>
        <dbReference type="ARBA" id="ARBA00005937"/>
    </source>
</evidence>
<dbReference type="PANTHER" id="PTHR36984">
    <property type="entry name" value="CRISPR-ASSOCIATED ENDORIBONUCLEASE CAS6 1"/>
    <property type="match status" value="1"/>
</dbReference>
<dbReference type="KEGG" id="cha:CHAB381_0400"/>
<dbReference type="STRING" id="360107.CHAB381_0400"/>
<dbReference type="InterPro" id="IPR049435">
    <property type="entry name" value="Cas_Cas6_C"/>
</dbReference>
<dbReference type="eggNOG" id="COG1583">
    <property type="taxonomic scope" value="Bacteria"/>
</dbReference>
<evidence type="ECO:0000259" key="4">
    <source>
        <dbReference type="Pfam" id="PF01881"/>
    </source>
</evidence>
<evidence type="ECO:0000313" key="6">
    <source>
        <dbReference type="Proteomes" id="UP000002407"/>
    </source>
</evidence>
<dbReference type="InterPro" id="IPR010156">
    <property type="entry name" value="CRISPR-assoc_prot_Cas6"/>
</dbReference>
<evidence type="ECO:0000256" key="2">
    <source>
        <dbReference type="ARBA" id="ARBA00022884"/>
    </source>
</evidence>
<evidence type="ECO:0000313" key="5">
    <source>
        <dbReference type="EMBL" id="ABS51697.1"/>
    </source>
</evidence>
<keyword evidence="6" id="KW-1185">Reference proteome</keyword>